<name>A0A0U3ENX9_9HYPH</name>
<feature type="domain" description="ABC transmembrane type-1" evidence="9">
    <location>
        <begin position="351"/>
        <end position="543"/>
    </location>
</feature>
<feature type="transmembrane region" description="Helical" evidence="8">
    <location>
        <begin position="243"/>
        <end position="263"/>
    </location>
</feature>
<feature type="transmembrane region" description="Helical" evidence="8">
    <location>
        <begin position="96"/>
        <end position="119"/>
    </location>
</feature>
<keyword evidence="3" id="KW-1003">Cell membrane</keyword>
<keyword evidence="4" id="KW-0997">Cell inner membrane</keyword>
<dbReference type="Gene3D" id="1.10.3720.10">
    <property type="entry name" value="MetI-like"/>
    <property type="match status" value="2"/>
</dbReference>
<keyword evidence="2 8" id="KW-0813">Transport</keyword>
<dbReference type="InterPro" id="IPR035906">
    <property type="entry name" value="MetI-like_sf"/>
</dbReference>
<dbReference type="GO" id="GO:0005886">
    <property type="term" value="C:plasma membrane"/>
    <property type="evidence" value="ECO:0007669"/>
    <property type="project" value="UniProtKB-SubCell"/>
</dbReference>
<dbReference type="Proteomes" id="UP000064921">
    <property type="component" value="Chromosome"/>
</dbReference>
<feature type="transmembrane region" description="Helical" evidence="8">
    <location>
        <begin position="139"/>
        <end position="164"/>
    </location>
</feature>
<dbReference type="RefSeq" id="WP_058899183.1">
    <property type="nucleotide sequence ID" value="NZ_ML112588.1"/>
</dbReference>
<dbReference type="STRING" id="121719.APZ00_13020"/>
<reference evidence="10 11" key="1">
    <citation type="submission" date="2015-10" db="EMBL/GenBank/DDBJ databases">
        <title>The world's first case of liver abscess caused by Pannonibacter phragmitetus.</title>
        <authorList>
            <person name="Ming D."/>
            <person name="Wang M."/>
            <person name="Zhou Y."/>
            <person name="Jiang T."/>
            <person name="Hu S."/>
        </authorList>
    </citation>
    <scope>NUCLEOTIDE SEQUENCE [LARGE SCALE GENOMIC DNA]</scope>
    <source>
        <strain evidence="10 11">31801</strain>
    </source>
</reference>
<dbReference type="AlphaFoldDB" id="A0A0U3ENX9"/>
<dbReference type="GO" id="GO:0055085">
    <property type="term" value="P:transmembrane transport"/>
    <property type="evidence" value="ECO:0007669"/>
    <property type="project" value="InterPro"/>
</dbReference>
<feature type="transmembrane region" description="Helical" evidence="8">
    <location>
        <begin position="417"/>
        <end position="437"/>
    </location>
</feature>
<comment type="subcellular location">
    <subcellularLocation>
        <location evidence="1">Cell inner membrane</location>
        <topology evidence="1">Multi-pass membrane protein</topology>
    </subcellularLocation>
    <subcellularLocation>
        <location evidence="8">Cell membrane</location>
        <topology evidence="8">Multi-pass membrane protein</topology>
    </subcellularLocation>
</comment>
<evidence type="ECO:0000256" key="5">
    <source>
        <dbReference type="ARBA" id="ARBA00022692"/>
    </source>
</evidence>
<evidence type="ECO:0000256" key="8">
    <source>
        <dbReference type="RuleBase" id="RU363032"/>
    </source>
</evidence>
<gene>
    <name evidence="10" type="ORF">APZ00_13020</name>
</gene>
<organism evidence="10 11">
    <name type="scientific">Pannonibacter phragmitetus</name>
    <dbReference type="NCBI Taxonomy" id="121719"/>
    <lineage>
        <taxon>Bacteria</taxon>
        <taxon>Pseudomonadati</taxon>
        <taxon>Pseudomonadota</taxon>
        <taxon>Alphaproteobacteria</taxon>
        <taxon>Hyphomicrobiales</taxon>
        <taxon>Stappiaceae</taxon>
        <taxon>Pannonibacter</taxon>
    </lineage>
</organism>
<feature type="transmembrane region" description="Helical" evidence="8">
    <location>
        <begin position="471"/>
        <end position="490"/>
    </location>
</feature>
<keyword evidence="6 8" id="KW-1133">Transmembrane helix</keyword>
<keyword evidence="7 8" id="KW-0472">Membrane</keyword>
<feature type="transmembrane region" description="Helical" evidence="8">
    <location>
        <begin position="185"/>
        <end position="210"/>
    </location>
</feature>
<evidence type="ECO:0000313" key="11">
    <source>
        <dbReference type="Proteomes" id="UP000064921"/>
    </source>
</evidence>
<dbReference type="SUPFAM" id="SSF161098">
    <property type="entry name" value="MetI-like"/>
    <property type="match status" value="2"/>
</dbReference>
<feature type="transmembrane region" description="Helical" evidence="8">
    <location>
        <begin position="355"/>
        <end position="377"/>
    </location>
</feature>
<evidence type="ECO:0000256" key="2">
    <source>
        <dbReference type="ARBA" id="ARBA00022448"/>
    </source>
</evidence>
<dbReference type="PROSITE" id="PS50928">
    <property type="entry name" value="ABC_TM1"/>
    <property type="match status" value="2"/>
</dbReference>
<evidence type="ECO:0000313" key="10">
    <source>
        <dbReference type="EMBL" id="ALV27871.1"/>
    </source>
</evidence>
<feature type="domain" description="ABC transmembrane type-1" evidence="9">
    <location>
        <begin position="61"/>
        <end position="264"/>
    </location>
</feature>
<evidence type="ECO:0000256" key="6">
    <source>
        <dbReference type="ARBA" id="ARBA00022989"/>
    </source>
</evidence>
<dbReference type="EMBL" id="CP013068">
    <property type="protein sequence ID" value="ALV27871.1"/>
    <property type="molecule type" value="Genomic_DNA"/>
</dbReference>
<evidence type="ECO:0000256" key="1">
    <source>
        <dbReference type="ARBA" id="ARBA00004429"/>
    </source>
</evidence>
<proteinExistence type="inferred from homology"/>
<accession>A0A0U3ENX9</accession>
<evidence type="ECO:0000256" key="4">
    <source>
        <dbReference type="ARBA" id="ARBA00022519"/>
    </source>
</evidence>
<keyword evidence="5 8" id="KW-0812">Transmembrane</keyword>
<comment type="similarity">
    <text evidence="8">Belongs to the binding-protein-dependent transport system permease family.</text>
</comment>
<evidence type="ECO:0000259" key="9">
    <source>
        <dbReference type="PROSITE" id="PS50928"/>
    </source>
</evidence>
<evidence type="ECO:0000256" key="3">
    <source>
        <dbReference type="ARBA" id="ARBA00022475"/>
    </source>
</evidence>
<dbReference type="PANTHER" id="PTHR43357">
    <property type="entry name" value="INNER MEMBRANE ABC TRANSPORTER PERMEASE PROTEIN YDCV"/>
    <property type="match status" value="1"/>
</dbReference>
<feature type="transmembrane region" description="Helical" evidence="8">
    <location>
        <begin position="526"/>
        <end position="547"/>
    </location>
</feature>
<dbReference type="CDD" id="cd06261">
    <property type="entry name" value="TM_PBP2"/>
    <property type="match status" value="2"/>
</dbReference>
<evidence type="ECO:0000256" key="7">
    <source>
        <dbReference type="ARBA" id="ARBA00023136"/>
    </source>
</evidence>
<keyword evidence="11" id="KW-1185">Reference proteome</keyword>
<feature type="transmembrane region" description="Helical" evidence="8">
    <location>
        <begin position="295"/>
        <end position="319"/>
    </location>
</feature>
<feature type="transmembrane region" description="Helical" evidence="8">
    <location>
        <begin position="389"/>
        <end position="411"/>
    </location>
</feature>
<dbReference type="KEGG" id="pphr:APZ00_13020"/>
<sequence length="557" mass="59461">MARGQSLLTFIAAAALVILVGLPVLFILLQAVFPDFARGSFVGAFSKLVILTENDRLLMQARNTLMLAFSVMMGCLIFGLPIGILRGLFHVPGARIWDVVFLIPFLIPPFIAAIAWMMILQPRGYLFQLAGFDMGRFLFSFTGVAFVMTLNLFPLVYFAVSRALEMVGGRFASAARVHGAKPLQAFFLITLPLSIPAIAASMLIVFAMSIEEFGTPAALAARTGFEVLVTGIYTRLSDWPIDLSGAALGSVLLMAMVLAAFILQNWIATRRSYISQTGKPADLDKAGLGHWRWPVLGLFALVALIGVVIPLAAIAVTSVTGTISGGLRWSNFDLRHYEPLFRAGSRATQALITSGWLAVLTAFASAAIGGLVAYIVVRGTGRGRAIMDGLSVLPNAIPAIVLAVGIILFWNSPYLPVSLYGTAMILLIAYTGILLPYPIRYAVARLRQISGSLDDAARVAGASQVQALRHVTLPLMAPSLIAAMMLVFAIASRELVASIMLAPAGMRTVGTFVFSQFEQGSVQTGMAMSVIAITITSGILLAVNLWLARQGSSAFSG</sequence>
<dbReference type="PANTHER" id="PTHR43357:SF3">
    <property type="entry name" value="FE(3+)-TRANSPORT SYSTEM PERMEASE PROTEIN FBPB 2"/>
    <property type="match status" value="1"/>
</dbReference>
<dbReference type="Pfam" id="PF00528">
    <property type="entry name" value="BPD_transp_1"/>
    <property type="match status" value="2"/>
</dbReference>
<dbReference type="InterPro" id="IPR000515">
    <property type="entry name" value="MetI-like"/>
</dbReference>
<protein>
    <submittedName>
        <fullName evidence="10">ABC transporter permease</fullName>
    </submittedName>
</protein>
<feature type="transmembrane region" description="Helical" evidence="8">
    <location>
        <begin position="7"/>
        <end position="33"/>
    </location>
</feature>
<feature type="transmembrane region" description="Helical" evidence="8">
    <location>
        <begin position="65"/>
        <end position="89"/>
    </location>
</feature>